<comment type="similarity">
    <text evidence="1">Belongs to the bacterial ribosomal protein bS1 family.</text>
</comment>
<gene>
    <name evidence="5" type="ORF">UU42_C0007G0027</name>
</gene>
<dbReference type="SMART" id="SM00316">
    <property type="entry name" value="S1"/>
    <property type="match status" value="2"/>
</dbReference>
<dbReference type="Pfam" id="PF00575">
    <property type="entry name" value="S1"/>
    <property type="match status" value="2"/>
</dbReference>
<dbReference type="InterPro" id="IPR012340">
    <property type="entry name" value="NA-bd_OB-fold"/>
</dbReference>
<dbReference type="GO" id="GO:0003729">
    <property type="term" value="F:mRNA binding"/>
    <property type="evidence" value="ECO:0007669"/>
    <property type="project" value="TreeGrafter"/>
</dbReference>
<reference evidence="5 6" key="1">
    <citation type="journal article" date="2015" name="Nature">
        <title>rRNA introns, odd ribosomes, and small enigmatic genomes across a large radiation of phyla.</title>
        <authorList>
            <person name="Brown C.T."/>
            <person name="Hug L.A."/>
            <person name="Thomas B.C."/>
            <person name="Sharon I."/>
            <person name="Castelle C.J."/>
            <person name="Singh A."/>
            <person name="Wilkins M.J."/>
            <person name="Williams K.H."/>
            <person name="Banfield J.F."/>
        </authorList>
    </citation>
    <scope>NUCLEOTIDE SEQUENCE [LARGE SCALE GENOMIC DNA]</scope>
</reference>
<dbReference type="PANTHER" id="PTHR10724">
    <property type="entry name" value="30S RIBOSOMAL PROTEIN S1"/>
    <property type="match status" value="1"/>
</dbReference>
<evidence type="ECO:0000256" key="3">
    <source>
        <dbReference type="ARBA" id="ARBA00023274"/>
    </source>
</evidence>
<keyword evidence="2 5" id="KW-0689">Ribosomal protein</keyword>
<dbReference type="PANTHER" id="PTHR10724:SF7">
    <property type="entry name" value="SMALL RIBOSOMAL SUBUNIT PROTEIN BS1C"/>
    <property type="match status" value="1"/>
</dbReference>
<evidence type="ECO:0000259" key="4">
    <source>
        <dbReference type="PROSITE" id="PS50126"/>
    </source>
</evidence>
<evidence type="ECO:0000313" key="5">
    <source>
        <dbReference type="EMBL" id="KKR91810.1"/>
    </source>
</evidence>
<name>A0A0G0X575_9BACT</name>
<accession>A0A0G0X575</accession>
<evidence type="ECO:0000256" key="1">
    <source>
        <dbReference type="ARBA" id="ARBA00006767"/>
    </source>
</evidence>
<proteinExistence type="inferred from homology"/>
<dbReference type="Gene3D" id="2.40.50.140">
    <property type="entry name" value="Nucleic acid-binding proteins"/>
    <property type="match status" value="2"/>
</dbReference>
<feature type="domain" description="S1 motif" evidence="4">
    <location>
        <begin position="67"/>
        <end position="130"/>
    </location>
</feature>
<feature type="non-terminal residue" evidence="5">
    <location>
        <position position="1"/>
    </location>
</feature>
<dbReference type="EMBL" id="LCAO01000007">
    <property type="protein sequence ID" value="KKR91810.1"/>
    <property type="molecule type" value="Genomic_DNA"/>
</dbReference>
<keyword evidence="3" id="KW-0687">Ribonucleoprotein</keyword>
<dbReference type="InterPro" id="IPR050437">
    <property type="entry name" value="Ribos_protein_bS1-like"/>
</dbReference>
<dbReference type="Proteomes" id="UP000034676">
    <property type="component" value="Unassembled WGS sequence"/>
</dbReference>
<dbReference type="GO" id="GO:0003735">
    <property type="term" value="F:structural constituent of ribosome"/>
    <property type="evidence" value="ECO:0007669"/>
    <property type="project" value="TreeGrafter"/>
</dbReference>
<dbReference type="GO" id="GO:0006412">
    <property type="term" value="P:translation"/>
    <property type="evidence" value="ECO:0007669"/>
    <property type="project" value="TreeGrafter"/>
</dbReference>
<sequence length="139" mass="15507">GKAAEGFIHISEVSYQRVENLPQKYKSGEKIKAQVIDVDSASRRVNLSIKRTEKDAFENAKEKYKPEQKIKGKVLDVKTRGVTFELESGINGFISSSKIPQGQTYNPGDTVEAEIVSIDEKRRVVILSPVLKAVPIGYR</sequence>
<dbReference type="InterPro" id="IPR003029">
    <property type="entry name" value="S1_domain"/>
</dbReference>
<protein>
    <submittedName>
        <fullName evidence="5">30S ribosomal protein S1</fullName>
    </submittedName>
</protein>
<feature type="domain" description="S1 motif" evidence="4">
    <location>
        <begin position="1"/>
        <end position="50"/>
    </location>
</feature>
<dbReference type="PROSITE" id="PS50126">
    <property type="entry name" value="S1"/>
    <property type="match status" value="2"/>
</dbReference>
<dbReference type="SUPFAM" id="SSF50249">
    <property type="entry name" value="Nucleic acid-binding proteins"/>
    <property type="match status" value="2"/>
</dbReference>
<evidence type="ECO:0000256" key="2">
    <source>
        <dbReference type="ARBA" id="ARBA00022980"/>
    </source>
</evidence>
<dbReference type="GO" id="GO:0022627">
    <property type="term" value="C:cytosolic small ribosomal subunit"/>
    <property type="evidence" value="ECO:0007669"/>
    <property type="project" value="TreeGrafter"/>
</dbReference>
<evidence type="ECO:0000313" key="6">
    <source>
        <dbReference type="Proteomes" id="UP000034676"/>
    </source>
</evidence>
<comment type="caution">
    <text evidence="5">The sequence shown here is derived from an EMBL/GenBank/DDBJ whole genome shotgun (WGS) entry which is preliminary data.</text>
</comment>
<dbReference type="AlphaFoldDB" id="A0A0G0X575"/>
<organism evidence="5 6">
    <name type="scientific">Candidatus Woesebacteria bacterium GW2011_GWA1_41_13b</name>
    <dbReference type="NCBI Taxonomy" id="1618555"/>
    <lineage>
        <taxon>Bacteria</taxon>
        <taxon>Candidatus Woeseibacteriota</taxon>
    </lineage>
</organism>